<dbReference type="Pfam" id="PF00392">
    <property type="entry name" value="GntR"/>
    <property type="match status" value="1"/>
</dbReference>
<evidence type="ECO:0000256" key="3">
    <source>
        <dbReference type="ARBA" id="ARBA00023015"/>
    </source>
</evidence>
<comment type="caution">
    <text evidence="7">The sequence shown here is derived from an EMBL/GenBank/DDBJ whole genome shotgun (WGS) entry which is preliminary data.</text>
</comment>
<dbReference type="PANTHER" id="PTHR46577:SF1">
    <property type="entry name" value="HTH-TYPE TRANSCRIPTIONAL REGULATORY PROTEIN GABR"/>
    <property type="match status" value="1"/>
</dbReference>
<dbReference type="InterPro" id="IPR036390">
    <property type="entry name" value="WH_DNA-bd_sf"/>
</dbReference>
<dbReference type="SUPFAM" id="SSF53383">
    <property type="entry name" value="PLP-dependent transferases"/>
    <property type="match status" value="1"/>
</dbReference>
<dbReference type="InterPro" id="IPR036388">
    <property type="entry name" value="WH-like_DNA-bd_sf"/>
</dbReference>
<dbReference type="GO" id="GO:0008483">
    <property type="term" value="F:transaminase activity"/>
    <property type="evidence" value="ECO:0007669"/>
    <property type="project" value="UniProtKB-KW"/>
</dbReference>
<evidence type="ECO:0000256" key="2">
    <source>
        <dbReference type="ARBA" id="ARBA00022898"/>
    </source>
</evidence>
<keyword evidence="7" id="KW-0032">Aminotransferase</keyword>
<dbReference type="GO" id="GO:0003700">
    <property type="term" value="F:DNA-binding transcription factor activity"/>
    <property type="evidence" value="ECO:0007669"/>
    <property type="project" value="InterPro"/>
</dbReference>
<dbReference type="Pfam" id="PF00155">
    <property type="entry name" value="Aminotran_1_2"/>
    <property type="match status" value="1"/>
</dbReference>
<evidence type="ECO:0000259" key="6">
    <source>
        <dbReference type="PROSITE" id="PS50949"/>
    </source>
</evidence>
<dbReference type="PANTHER" id="PTHR46577">
    <property type="entry name" value="HTH-TYPE TRANSCRIPTIONAL REGULATORY PROTEIN GABR"/>
    <property type="match status" value="1"/>
</dbReference>
<organism evidence="7 8">
    <name type="scientific">Spartinivicinus marinus</name>
    <dbReference type="NCBI Taxonomy" id="2994442"/>
    <lineage>
        <taxon>Bacteria</taxon>
        <taxon>Pseudomonadati</taxon>
        <taxon>Pseudomonadota</taxon>
        <taxon>Gammaproteobacteria</taxon>
        <taxon>Oceanospirillales</taxon>
        <taxon>Zooshikellaceae</taxon>
        <taxon>Spartinivicinus</taxon>
    </lineage>
</organism>
<dbReference type="InterPro" id="IPR000524">
    <property type="entry name" value="Tscrpt_reg_HTH_GntR"/>
</dbReference>
<keyword evidence="4" id="KW-0238">DNA-binding</keyword>
<evidence type="ECO:0000313" key="7">
    <source>
        <dbReference type="EMBL" id="NYZ68668.1"/>
    </source>
</evidence>
<dbReference type="GO" id="GO:0030170">
    <property type="term" value="F:pyridoxal phosphate binding"/>
    <property type="evidence" value="ECO:0007669"/>
    <property type="project" value="InterPro"/>
</dbReference>
<dbReference type="Gene3D" id="1.10.10.10">
    <property type="entry name" value="Winged helix-like DNA-binding domain superfamily/Winged helix DNA-binding domain"/>
    <property type="match status" value="1"/>
</dbReference>
<protein>
    <submittedName>
        <fullName evidence="7">PLP-dependent aminotransferase family protein</fullName>
    </submittedName>
</protein>
<evidence type="ECO:0000256" key="4">
    <source>
        <dbReference type="ARBA" id="ARBA00023125"/>
    </source>
</evidence>
<dbReference type="InterPro" id="IPR015421">
    <property type="entry name" value="PyrdxlP-dep_Trfase_major"/>
</dbReference>
<reference evidence="7 8" key="1">
    <citation type="submission" date="2020-07" db="EMBL/GenBank/DDBJ databases">
        <title>Endozoicomonas sp. nov., isolated from sediment.</title>
        <authorList>
            <person name="Gu T."/>
        </authorList>
    </citation>
    <scope>NUCLEOTIDE SEQUENCE [LARGE SCALE GENOMIC DNA]</scope>
    <source>
        <strain evidence="7 8">SM1973</strain>
    </source>
</reference>
<feature type="domain" description="HTH gntR-type" evidence="6">
    <location>
        <begin position="14"/>
        <end position="82"/>
    </location>
</feature>
<dbReference type="AlphaFoldDB" id="A0A853IDP2"/>
<dbReference type="CDD" id="cd07377">
    <property type="entry name" value="WHTH_GntR"/>
    <property type="match status" value="1"/>
</dbReference>
<dbReference type="PRINTS" id="PR00035">
    <property type="entry name" value="HTHGNTR"/>
</dbReference>
<keyword evidence="7" id="KW-0808">Transferase</keyword>
<evidence type="ECO:0000256" key="5">
    <source>
        <dbReference type="ARBA" id="ARBA00023163"/>
    </source>
</evidence>
<dbReference type="GO" id="GO:0003677">
    <property type="term" value="F:DNA binding"/>
    <property type="evidence" value="ECO:0007669"/>
    <property type="project" value="UniProtKB-KW"/>
</dbReference>
<dbReference type="CDD" id="cd00609">
    <property type="entry name" value="AAT_like"/>
    <property type="match status" value="1"/>
</dbReference>
<gene>
    <name evidence="7" type="ORF">H0A36_21865</name>
</gene>
<keyword evidence="2" id="KW-0663">Pyridoxal phosphate</keyword>
<proteinExistence type="inferred from homology"/>
<keyword evidence="8" id="KW-1185">Reference proteome</keyword>
<accession>A0A853IDP2</accession>
<dbReference type="RefSeq" id="WP_180570670.1">
    <property type="nucleotide sequence ID" value="NZ_JACCKB010000047.1"/>
</dbReference>
<comment type="similarity">
    <text evidence="1">In the C-terminal section; belongs to the class-I pyridoxal-phosphate-dependent aminotransferase family.</text>
</comment>
<dbReference type="Gene3D" id="3.40.640.10">
    <property type="entry name" value="Type I PLP-dependent aspartate aminotransferase-like (Major domain)"/>
    <property type="match status" value="1"/>
</dbReference>
<keyword evidence="3" id="KW-0805">Transcription regulation</keyword>
<evidence type="ECO:0000313" key="8">
    <source>
        <dbReference type="Proteomes" id="UP000569732"/>
    </source>
</evidence>
<dbReference type="PROSITE" id="PS50949">
    <property type="entry name" value="HTH_GNTR"/>
    <property type="match status" value="1"/>
</dbReference>
<dbReference type="InterPro" id="IPR015424">
    <property type="entry name" value="PyrdxlP-dep_Trfase"/>
</dbReference>
<dbReference type="SMART" id="SM00345">
    <property type="entry name" value="HTH_GNTR"/>
    <property type="match status" value="1"/>
</dbReference>
<name>A0A853IDP2_9GAMM</name>
<dbReference type="InterPro" id="IPR004839">
    <property type="entry name" value="Aminotransferase_I/II_large"/>
</dbReference>
<dbReference type="InterPro" id="IPR051446">
    <property type="entry name" value="HTH_trans_reg/aminotransferase"/>
</dbReference>
<dbReference type="Proteomes" id="UP000569732">
    <property type="component" value="Unassembled WGS sequence"/>
</dbReference>
<sequence length="488" mass="55395">MYEQLFYLESKPGISLQAQIQELMVSAILDGHFPPGSLLPSCRKLAKYLNVSRNTVVFAYEKLTDEGYIVTSERKGHYVSEDVKEKSAYAQCVDESTINKQVDWQGRFQFTFLNYQNIDKPEEWRYCQYPFICGQLDSSLFSINEWRECCRIASSRATVGRWLADQTGSDDSLLIDQLRTRVLPRRGIRCAQDEILVTLGTQHSLYMLARILMNSKTVVGIEDPGYVDARNIFCLTGATIQPLAVDLHGVAVNQQLAKCDYVYVTPSHQSPTTVTMPMARRQELLAAAEKYNFILIEDDYESEFNFVTQPSPALKGIVKNDRVIYVGSLSKTLAPGVRLGYMVAAKPLIQQAIALRRLMLRHPPANNQHIIALFLSRGYHDSFIRRLAQAYRNRWLILQTALKQHLPECRIFPSCGGSTLWVEMPTHVNTTSLQQLALKQGIFIEAGRMHFLGKDKPDNFMRLGFSFIQADLIEEGIKKLAELIHGLA</sequence>
<evidence type="ECO:0000256" key="1">
    <source>
        <dbReference type="ARBA" id="ARBA00005384"/>
    </source>
</evidence>
<keyword evidence="5" id="KW-0804">Transcription</keyword>
<dbReference type="SUPFAM" id="SSF46785">
    <property type="entry name" value="Winged helix' DNA-binding domain"/>
    <property type="match status" value="1"/>
</dbReference>
<dbReference type="EMBL" id="JACCKB010000047">
    <property type="protein sequence ID" value="NYZ68668.1"/>
    <property type="molecule type" value="Genomic_DNA"/>
</dbReference>